<evidence type="ECO:0000313" key="1">
    <source>
        <dbReference type="EMBL" id="WDC91699.1"/>
    </source>
</evidence>
<gene>
    <name evidence="1" type="ORF">PSR33_05790</name>
</gene>
<protein>
    <recommendedName>
        <fullName evidence="3">AP2 domain-containing protein</fullName>
    </recommendedName>
</protein>
<accession>A0AAJ5RK88</accession>
<dbReference type="GO" id="GO:0003677">
    <property type="term" value="F:DNA binding"/>
    <property type="evidence" value="ECO:0007669"/>
    <property type="project" value="InterPro"/>
</dbReference>
<dbReference type="EMBL" id="CP117683">
    <property type="protein sequence ID" value="WDC91699.1"/>
    <property type="molecule type" value="Genomic_DNA"/>
</dbReference>
<dbReference type="AlphaFoldDB" id="A0AAJ5RK88"/>
<sequence>MVAVDLTGQQFGELKVIARNGNIGNHAAWLCQCSCGNQTTVPSNKLKSGAIVSCGHLKRDINHTGLRRGYQDKKKNGVATFLLDSKRKVRTDSSTGITGVKVIKYRDGSIHYAAEVTVKGKRHRIGTFPTVEEAAQARRAAVDALLNDLND</sequence>
<evidence type="ECO:0000313" key="2">
    <source>
        <dbReference type="Proteomes" id="UP001215533"/>
    </source>
</evidence>
<name>A0AAJ5RK88_LATCU</name>
<dbReference type="Proteomes" id="UP001215533">
    <property type="component" value="Chromosome"/>
</dbReference>
<dbReference type="SUPFAM" id="SSF54171">
    <property type="entry name" value="DNA-binding domain"/>
    <property type="match status" value="1"/>
</dbReference>
<evidence type="ECO:0008006" key="3">
    <source>
        <dbReference type="Google" id="ProtNLM"/>
    </source>
</evidence>
<organism evidence="1 2">
    <name type="scientific">Latilactobacillus curvatus</name>
    <name type="common">Lactobacillus curvatus</name>
    <dbReference type="NCBI Taxonomy" id="28038"/>
    <lineage>
        <taxon>Bacteria</taxon>
        <taxon>Bacillati</taxon>
        <taxon>Bacillota</taxon>
        <taxon>Bacilli</taxon>
        <taxon>Lactobacillales</taxon>
        <taxon>Lactobacillaceae</taxon>
        <taxon>Latilactobacillus</taxon>
    </lineage>
</organism>
<proteinExistence type="predicted"/>
<dbReference type="InterPro" id="IPR016177">
    <property type="entry name" value="DNA-bd_dom_sf"/>
</dbReference>
<reference evidence="1" key="1">
    <citation type="submission" date="2023-02" db="EMBL/GenBank/DDBJ databases">
        <title>Complete genome sequence of Lactobacillus curvatus CACC879 isolated from Pig feces.</title>
        <authorList>
            <person name="Park S."/>
            <person name="Park M.A."/>
            <person name="Kim D.-H."/>
            <person name="Kim Y."/>
        </authorList>
    </citation>
    <scope>NUCLEOTIDE SEQUENCE</scope>
    <source>
        <strain evidence="1">CACC879</strain>
    </source>
</reference>